<dbReference type="GO" id="GO:0005634">
    <property type="term" value="C:nucleus"/>
    <property type="evidence" value="ECO:0007669"/>
    <property type="project" value="UniProtKB-ARBA"/>
</dbReference>
<feature type="compositionally biased region" description="Polar residues" evidence="6">
    <location>
        <begin position="218"/>
        <end position="228"/>
    </location>
</feature>
<dbReference type="GO" id="GO:0008270">
    <property type="term" value="F:zinc ion binding"/>
    <property type="evidence" value="ECO:0007669"/>
    <property type="project" value="UniProtKB-KW"/>
</dbReference>
<accession>A0AAD2GVC8</accession>
<dbReference type="InterPro" id="IPR050329">
    <property type="entry name" value="GLI_C2H2-zinc-finger"/>
</dbReference>
<dbReference type="PROSITE" id="PS50157">
    <property type="entry name" value="ZINC_FINGER_C2H2_2"/>
    <property type="match status" value="2"/>
</dbReference>
<evidence type="ECO:0000313" key="9">
    <source>
        <dbReference type="Proteomes" id="UP001295794"/>
    </source>
</evidence>
<feature type="region of interest" description="Disordered" evidence="6">
    <location>
        <begin position="89"/>
        <end position="130"/>
    </location>
</feature>
<dbReference type="AlphaFoldDB" id="A0AAD2GVC8"/>
<sequence length="243" mass="26346">MASSSGSPSTVEVPHLSAAPPSRLPLKGEDLGATCEICNVYLRRTTDLPRHMLLHSKDKESLMFRCPVEGCGHSTLQKSNLATHIRTHTRAKPHKCPETFPDGQKCDFSTADPSSLHRHRKRKHGYTPRQKAIPTQTHRFVHTFAGLPPETQAVDVPESSKAQEGSLVADHAERMSDCDSEESYDIVGAVDGLPASAEDDIDGEGEPEEDTEPVLMSLPSSTHGNTSVERPGPPPFCTVPAPS</sequence>
<name>A0AAD2GVC8_9AGAR</name>
<dbReference type="Proteomes" id="UP001295794">
    <property type="component" value="Unassembled WGS sequence"/>
</dbReference>
<gene>
    <name evidence="8" type="ORF">MYCIT1_LOCUS3764</name>
</gene>
<evidence type="ECO:0000256" key="3">
    <source>
        <dbReference type="ARBA" id="ARBA00022771"/>
    </source>
</evidence>
<feature type="domain" description="C2H2-type" evidence="7">
    <location>
        <begin position="64"/>
        <end position="93"/>
    </location>
</feature>
<feature type="compositionally biased region" description="Polar residues" evidence="6">
    <location>
        <begin position="1"/>
        <end position="10"/>
    </location>
</feature>
<keyword evidence="9" id="KW-1185">Reference proteome</keyword>
<feature type="region of interest" description="Disordered" evidence="6">
    <location>
        <begin position="1"/>
        <end position="25"/>
    </location>
</feature>
<dbReference type="PANTHER" id="PTHR19818">
    <property type="entry name" value="ZINC FINGER PROTEIN ZIC AND GLI"/>
    <property type="match status" value="1"/>
</dbReference>
<dbReference type="InterPro" id="IPR013087">
    <property type="entry name" value="Znf_C2H2_type"/>
</dbReference>
<dbReference type="GO" id="GO:0045944">
    <property type="term" value="P:positive regulation of transcription by RNA polymerase II"/>
    <property type="evidence" value="ECO:0007669"/>
    <property type="project" value="UniProtKB-ARBA"/>
</dbReference>
<evidence type="ECO:0000313" key="8">
    <source>
        <dbReference type="EMBL" id="CAK5263977.1"/>
    </source>
</evidence>
<comment type="caution">
    <text evidence="8">The sequence shown here is derived from an EMBL/GenBank/DDBJ whole genome shotgun (WGS) entry which is preliminary data.</text>
</comment>
<dbReference type="SMART" id="SM00355">
    <property type="entry name" value="ZnF_C2H2"/>
    <property type="match status" value="3"/>
</dbReference>
<feature type="compositionally biased region" description="Basic residues" evidence="6">
    <location>
        <begin position="116"/>
        <end position="126"/>
    </location>
</feature>
<dbReference type="Gene3D" id="3.30.160.60">
    <property type="entry name" value="Classic Zinc Finger"/>
    <property type="match status" value="1"/>
</dbReference>
<dbReference type="EMBL" id="CAVNYO010000045">
    <property type="protein sequence ID" value="CAK5263977.1"/>
    <property type="molecule type" value="Genomic_DNA"/>
</dbReference>
<feature type="domain" description="C2H2-type" evidence="7">
    <location>
        <begin position="33"/>
        <end position="60"/>
    </location>
</feature>
<evidence type="ECO:0000256" key="2">
    <source>
        <dbReference type="ARBA" id="ARBA00022737"/>
    </source>
</evidence>
<evidence type="ECO:0000256" key="1">
    <source>
        <dbReference type="ARBA" id="ARBA00022723"/>
    </source>
</evidence>
<dbReference type="GO" id="GO:0000981">
    <property type="term" value="F:DNA-binding transcription factor activity, RNA polymerase II-specific"/>
    <property type="evidence" value="ECO:0007669"/>
    <property type="project" value="TreeGrafter"/>
</dbReference>
<protein>
    <recommendedName>
        <fullName evidence="7">C2H2-type domain-containing protein</fullName>
    </recommendedName>
</protein>
<feature type="region of interest" description="Disordered" evidence="6">
    <location>
        <begin position="188"/>
        <end position="243"/>
    </location>
</feature>
<keyword evidence="4" id="KW-0862">Zinc</keyword>
<feature type="compositionally biased region" description="Acidic residues" evidence="6">
    <location>
        <begin position="197"/>
        <end position="212"/>
    </location>
</feature>
<keyword evidence="1" id="KW-0479">Metal-binding</keyword>
<organism evidence="8 9">
    <name type="scientific">Mycena citricolor</name>
    <dbReference type="NCBI Taxonomy" id="2018698"/>
    <lineage>
        <taxon>Eukaryota</taxon>
        <taxon>Fungi</taxon>
        <taxon>Dikarya</taxon>
        <taxon>Basidiomycota</taxon>
        <taxon>Agaricomycotina</taxon>
        <taxon>Agaricomycetes</taxon>
        <taxon>Agaricomycetidae</taxon>
        <taxon>Agaricales</taxon>
        <taxon>Marasmiineae</taxon>
        <taxon>Mycenaceae</taxon>
        <taxon>Mycena</taxon>
    </lineage>
</organism>
<dbReference type="InterPro" id="IPR036236">
    <property type="entry name" value="Znf_C2H2_sf"/>
</dbReference>
<proteinExistence type="predicted"/>
<keyword evidence="3 5" id="KW-0863">Zinc-finger</keyword>
<dbReference type="PROSITE" id="PS00028">
    <property type="entry name" value="ZINC_FINGER_C2H2_1"/>
    <property type="match status" value="1"/>
</dbReference>
<evidence type="ECO:0000256" key="4">
    <source>
        <dbReference type="ARBA" id="ARBA00022833"/>
    </source>
</evidence>
<keyword evidence="2" id="KW-0677">Repeat</keyword>
<reference evidence="8" key="1">
    <citation type="submission" date="2023-11" db="EMBL/GenBank/DDBJ databases">
        <authorList>
            <person name="De Vega J J."/>
            <person name="De Vega J J."/>
        </authorList>
    </citation>
    <scope>NUCLEOTIDE SEQUENCE</scope>
</reference>
<evidence type="ECO:0000256" key="5">
    <source>
        <dbReference type="PROSITE-ProRule" id="PRU00042"/>
    </source>
</evidence>
<feature type="compositionally biased region" description="Pro residues" evidence="6">
    <location>
        <begin position="231"/>
        <end position="243"/>
    </location>
</feature>
<dbReference type="GO" id="GO:0000978">
    <property type="term" value="F:RNA polymerase II cis-regulatory region sequence-specific DNA binding"/>
    <property type="evidence" value="ECO:0007669"/>
    <property type="project" value="TreeGrafter"/>
</dbReference>
<evidence type="ECO:0000256" key="6">
    <source>
        <dbReference type="SAM" id="MobiDB-lite"/>
    </source>
</evidence>
<evidence type="ECO:0000259" key="7">
    <source>
        <dbReference type="PROSITE" id="PS50157"/>
    </source>
</evidence>
<dbReference type="PANTHER" id="PTHR19818:SF157">
    <property type="entry name" value="C2H2-TYPE DOMAIN-CONTAINING PROTEIN"/>
    <property type="match status" value="1"/>
</dbReference>
<dbReference type="Pfam" id="PF00096">
    <property type="entry name" value="zf-C2H2"/>
    <property type="match status" value="1"/>
</dbReference>
<dbReference type="SUPFAM" id="SSF57667">
    <property type="entry name" value="beta-beta-alpha zinc fingers"/>
    <property type="match status" value="1"/>
</dbReference>